<accession>A0A1Y6ETB7</accession>
<dbReference type="InterPro" id="IPR016035">
    <property type="entry name" value="Acyl_Trfase/lysoPLipase"/>
</dbReference>
<evidence type="ECO:0000313" key="1">
    <source>
        <dbReference type="EMBL" id="SMQ65988.1"/>
    </source>
</evidence>
<dbReference type="SUPFAM" id="SSF52151">
    <property type="entry name" value="FabD/lysophospholipase-like"/>
    <property type="match status" value="1"/>
</dbReference>
<reference evidence="2" key="1">
    <citation type="submission" date="2017-04" db="EMBL/GenBank/DDBJ databases">
        <authorList>
            <person name="Varghese N."/>
            <person name="Submissions S."/>
        </authorList>
    </citation>
    <scope>NUCLEOTIDE SEQUENCE [LARGE SCALE GENOMIC DNA]</scope>
</reference>
<dbReference type="OrthoDB" id="8586159at2"/>
<evidence type="ECO:0000313" key="2">
    <source>
        <dbReference type="Proteomes" id="UP000194450"/>
    </source>
</evidence>
<organism evidence="1 2">
    <name type="scientific">Pseudidiomarina planktonica</name>
    <dbReference type="NCBI Taxonomy" id="1323738"/>
    <lineage>
        <taxon>Bacteria</taxon>
        <taxon>Pseudomonadati</taxon>
        <taxon>Pseudomonadota</taxon>
        <taxon>Gammaproteobacteria</taxon>
        <taxon>Alteromonadales</taxon>
        <taxon>Idiomarinaceae</taxon>
        <taxon>Pseudidiomarina</taxon>
    </lineage>
</organism>
<sequence length="354" mass="40212">MTDWIRLQAGSDAYQQIQENGLKQQDVGMLLGASGGPKWFVLQGLDQFLFGEFFKDRKQPLDLLGTSAGAWRFASLGQPDSIAASNLFAELYSSQTYSEKPDVNEITDEARALLHKYIPDNVVPKILQQDIFRHHFIAVRCRGLVASERKLQLAGLLTSAVANGVNRKWLGRSFERVLFHHPRSDAAFSNSWNDFKTHKVPLSTDNFKSALLASGSIPMVLHGVKDIPGAPPGIYRDGGITDYHFDIDLGAVNGLVLYPHFHNQVIPGWFDKHIPWRRTLGTQWPKVVLMTPTEEFLARLPFGKIPDRKDFATLSAVDRYKYWQQAIEQGKWLADQLQEWIATDKIREKVRLWQ</sequence>
<gene>
    <name evidence="1" type="ORF">SAMN06297229_1411</name>
</gene>
<proteinExistence type="predicted"/>
<evidence type="ECO:0008006" key="3">
    <source>
        <dbReference type="Google" id="ProtNLM"/>
    </source>
</evidence>
<dbReference type="RefSeq" id="WP_086434484.1">
    <property type="nucleotide sequence ID" value="NZ_FXWH01000001.1"/>
</dbReference>
<keyword evidence="2" id="KW-1185">Reference proteome</keyword>
<dbReference type="Proteomes" id="UP000194450">
    <property type="component" value="Unassembled WGS sequence"/>
</dbReference>
<name>A0A1Y6ETB7_9GAMM</name>
<dbReference type="EMBL" id="FXWH01000001">
    <property type="protein sequence ID" value="SMQ65988.1"/>
    <property type="molecule type" value="Genomic_DNA"/>
</dbReference>
<dbReference type="AlphaFoldDB" id="A0A1Y6ETB7"/>
<protein>
    <recommendedName>
        <fullName evidence="3">Patatin-like phospholipase</fullName>
    </recommendedName>
</protein>